<dbReference type="SUPFAM" id="SSF55653">
    <property type="entry name" value="Ribosomal protein L9 C-domain"/>
    <property type="match status" value="1"/>
</dbReference>
<keyword evidence="3" id="KW-0694">RNA-binding</keyword>
<dbReference type="GO" id="GO:1990904">
    <property type="term" value="C:ribonucleoprotein complex"/>
    <property type="evidence" value="ECO:0007669"/>
    <property type="project" value="UniProtKB-KW"/>
</dbReference>
<evidence type="ECO:0000256" key="3">
    <source>
        <dbReference type="ARBA" id="ARBA00022884"/>
    </source>
</evidence>
<dbReference type="PROSITE" id="PS00651">
    <property type="entry name" value="RIBOSOMAL_L9"/>
    <property type="match status" value="1"/>
</dbReference>
<dbReference type="InterPro" id="IPR000244">
    <property type="entry name" value="Ribosomal_bL9"/>
</dbReference>
<feature type="domain" description="Ribosomal protein L9" evidence="7">
    <location>
        <begin position="42"/>
        <end position="69"/>
    </location>
</feature>
<dbReference type="InterPro" id="IPR020594">
    <property type="entry name" value="Ribosomal_bL9_bac/chp"/>
</dbReference>
<evidence type="ECO:0000256" key="6">
    <source>
        <dbReference type="ARBA" id="ARBA00035427"/>
    </source>
</evidence>
<dbReference type="GO" id="GO:0006412">
    <property type="term" value="P:translation"/>
    <property type="evidence" value="ECO:0007669"/>
    <property type="project" value="InterPro"/>
</dbReference>
<protein>
    <recommendedName>
        <fullName evidence="6">50S ribosomal protein L9, chloroplastic</fullName>
    </recommendedName>
</protein>
<dbReference type="Gene3D" id="3.40.5.10">
    <property type="entry name" value="Ribosomal protein L9, N-terminal domain"/>
    <property type="match status" value="1"/>
</dbReference>
<keyword evidence="5" id="KW-0687">Ribonucleoprotein</keyword>
<dbReference type="SUPFAM" id="SSF55658">
    <property type="entry name" value="L9 N-domain-like"/>
    <property type="match status" value="1"/>
</dbReference>
<evidence type="ECO:0000313" key="8">
    <source>
        <dbReference type="EMBL" id="CCA18000.1"/>
    </source>
</evidence>
<keyword evidence="4" id="KW-0689">Ribosomal protein</keyword>
<reference evidence="8" key="1">
    <citation type="journal article" date="2011" name="PLoS Biol.">
        <title>Gene gain and loss during evolution of obligate parasitism in the white rust pathogen of Arabidopsis thaliana.</title>
        <authorList>
            <person name="Kemen E."/>
            <person name="Gardiner A."/>
            <person name="Schultz-Larsen T."/>
            <person name="Kemen A.C."/>
            <person name="Balmuth A.L."/>
            <person name="Robert-Seilaniantz A."/>
            <person name="Bailey K."/>
            <person name="Holub E."/>
            <person name="Studholme D.J."/>
            <person name="Maclean D."/>
            <person name="Jones J.D."/>
        </authorList>
    </citation>
    <scope>NUCLEOTIDE SEQUENCE</scope>
</reference>
<dbReference type="Pfam" id="PF12896">
    <property type="entry name" value="ANAPC4"/>
    <property type="match status" value="1"/>
</dbReference>
<reference evidence="8" key="2">
    <citation type="submission" date="2011-02" db="EMBL/GenBank/DDBJ databases">
        <authorList>
            <person name="MacLean D."/>
        </authorList>
    </citation>
    <scope>NUCLEOTIDE SEQUENCE</scope>
</reference>
<dbReference type="InterPro" id="IPR020069">
    <property type="entry name" value="Ribosomal_bL9_C"/>
</dbReference>
<dbReference type="InterPro" id="IPR036935">
    <property type="entry name" value="Ribosomal_bL9_N_sf"/>
</dbReference>
<dbReference type="EMBL" id="FR824088">
    <property type="protein sequence ID" value="CCA18000.1"/>
    <property type="molecule type" value="Genomic_DNA"/>
</dbReference>
<evidence type="ECO:0000256" key="5">
    <source>
        <dbReference type="ARBA" id="ARBA00023274"/>
    </source>
</evidence>
<evidence type="ECO:0000256" key="4">
    <source>
        <dbReference type="ARBA" id="ARBA00022980"/>
    </source>
</evidence>
<dbReference type="InterPro" id="IPR009027">
    <property type="entry name" value="Ribosomal_bL9/RNase_H1_N"/>
</dbReference>
<keyword evidence="8" id="KW-0812">Transmembrane</keyword>
<dbReference type="Gene3D" id="3.10.430.100">
    <property type="entry name" value="Ribosomal protein L9, C-terminal domain"/>
    <property type="match status" value="1"/>
</dbReference>
<gene>
    <name evidence="8" type="primary">AlNc14C43G3574</name>
    <name evidence="8" type="ORF">ALNC14_041430</name>
</gene>
<dbReference type="InterPro" id="IPR036791">
    <property type="entry name" value="Ribosomal_bL9_C_sf"/>
</dbReference>
<evidence type="ECO:0000259" key="7">
    <source>
        <dbReference type="PROSITE" id="PS00651"/>
    </source>
</evidence>
<dbReference type="HOGENOM" id="CLU_307666_0_0_1"/>
<dbReference type="InterPro" id="IPR036322">
    <property type="entry name" value="WD40_repeat_dom_sf"/>
</dbReference>
<dbReference type="GO" id="GO:0019843">
    <property type="term" value="F:rRNA binding"/>
    <property type="evidence" value="ECO:0007669"/>
    <property type="project" value="UniProtKB-KW"/>
</dbReference>
<sequence length="961" mass="110316">MFAGTLRKLHRCRQIRNSDNLAIRPFGHYVNLILKQDIKKLGNRGDEVRVKAGYARNYLYPEKLAVYATPENQKTHKINKESSDELKLDKERDLQRVIKKITSIELLLKRHTPSKREKTFSGAITAPIVSDMLLKQHGLLVGRARIQLPVPITNLGDHVIKVRVDDQVESEFLQKEAAAQISESNNETPLQEDINLNQAPVVMKEATNKLEFSKRTVNLKVKRTISWARVAQVSSADLGSSSSTMAWSPDGLIQIKKRSDFHKLSVGYRLGIGCLDGSIHIFDMESLEVVPKLADWEQLEKRFGNTFRHQDEIVSMQWIQYNLETPSETKASGSNTLELYSTIVKKQCRKQIYDSEYCPDPKALLITADRASHVKFWMMDTICLLSVFIPDLLGNSSFSIRSIGAPTNASNFFAVGRLIGKEKHSSQCVIALDLPIKDHIRICSLGMSVKQAQLEFDKWTNCVRQMQIEVEFFSADTLIHTHTLPIQLNNATKVFDIKMGILGSLYQKYAREELPQADLFSLYVTGMASPVLTQYFANELKEASIYRMQKEMLTGFTKLLKSARRILIPVCHVLLQVCRSLRHLFIDGDTFEDFFGVSNDRLQHLISRLENFRFTLEHFVIATQKAQQDFFLFFVWLLEQVVMHTRSDKDAQSIERILAEVDRHKTISNQRQLGFFLENAIKIALHNRENGSRTMELTFSNPIIPFFVPDDIQAEGCSQTLATWINDISKEWMGMFSSMVEHLSGQVIIDLESSLVFDRIENECTLDFEVSSPEMEEFNTDELDEEDLSHWMEMEVRDHRCGDVNPIMIPILSMKVASKRLLVCRYANNQWEYRYLEQEVTSTTLVQARYWGHSKAKIRERFVLLFSRREEADGRDQDIVCFLARDAKGWSPLMMNRGKKNKIGSINTDLLEVTKMCCSQMNTLNPSLAEGTDRRLWTSATRGIICVLRNSNHLMIYDAEE</sequence>
<organism evidence="8">
    <name type="scientific">Albugo laibachii Nc14</name>
    <dbReference type="NCBI Taxonomy" id="890382"/>
    <lineage>
        <taxon>Eukaryota</taxon>
        <taxon>Sar</taxon>
        <taxon>Stramenopiles</taxon>
        <taxon>Oomycota</taxon>
        <taxon>Peronosporomycetes</taxon>
        <taxon>Albuginales</taxon>
        <taxon>Albuginaceae</taxon>
        <taxon>Albugo</taxon>
    </lineage>
</organism>
<dbReference type="GO" id="GO:0005840">
    <property type="term" value="C:ribosome"/>
    <property type="evidence" value="ECO:0007669"/>
    <property type="project" value="UniProtKB-KW"/>
</dbReference>
<dbReference type="HAMAP" id="MF_00503">
    <property type="entry name" value="Ribosomal_bL9"/>
    <property type="match status" value="1"/>
</dbReference>
<name>F0WA30_9STRA</name>
<proteinExistence type="inferred from homology"/>
<dbReference type="InterPro" id="IPR015943">
    <property type="entry name" value="WD40/YVTN_repeat-like_dom_sf"/>
</dbReference>
<evidence type="ECO:0000256" key="1">
    <source>
        <dbReference type="ARBA" id="ARBA00010605"/>
    </source>
</evidence>
<accession>F0WA30</accession>
<dbReference type="GO" id="GO:0003735">
    <property type="term" value="F:structural constituent of ribosome"/>
    <property type="evidence" value="ECO:0007669"/>
    <property type="project" value="InterPro"/>
</dbReference>
<dbReference type="InterPro" id="IPR020070">
    <property type="entry name" value="Ribosomal_bL9_N"/>
</dbReference>
<dbReference type="InterPro" id="IPR024790">
    <property type="entry name" value="APC4_long_dom"/>
</dbReference>
<dbReference type="AlphaFoldDB" id="F0WA30"/>
<evidence type="ECO:0000256" key="2">
    <source>
        <dbReference type="ARBA" id="ARBA00022730"/>
    </source>
</evidence>
<dbReference type="Pfam" id="PF03948">
    <property type="entry name" value="Ribosomal_L9_C"/>
    <property type="match status" value="1"/>
</dbReference>
<dbReference type="NCBIfam" id="TIGR00158">
    <property type="entry name" value="L9"/>
    <property type="match status" value="1"/>
</dbReference>
<dbReference type="SUPFAM" id="SSF50978">
    <property type="entry name" value="WD40 repeat-like"/>
    <property type="match status" value="1"/>
</dbReference>
<dbReference type="PANTHER" id="PTHR21368">
    <property type="entry name" value="50S RIBOSOMAL PROTEIN L9"/>
    <property type="match status" value="1"/>
</dbReference>
<dbReference type="Gene3D" id="2.130.10.10">
    <property type="entry name" value="YVTN repeat-like/Quinoprotein amine dehydrogenase"/>
    <property type="match status" value="1"/>
</dbReference>
<keyword evidence="2" id="KW-0699">rRNA-binding</keyword>
<comment type="similarity">
    <text evidence="1">Belongs to the bacterial ribosomal protein bL9 family.</text>
</comment>
<keyword evidence="8" id="KW-0472">Membrane</keyword>
<dbReference type="Pfam" id="PF01281">
    <property type="entry name" value="Ribosomal_L9_N"/>
    <property type="match status" value="1"/>
</dbReference>